<proteinExistence type="predicted"/>
<dbReference type="InterPro" id="IPR002190">
    <property type="entry name" value="MHD_dom"/>
</dbReference>
<dbReference type="FunFam" id="1.10.10.1210:FF:000001">
    <property type="entry name" value="melanoma-associated antigen D1"/>
    <property type="match status" value="1"/>
</dbReference>
<accession>A0A8B7Q1P1</accession>
<dbReference type="Pfam" id="PF12440">
    <property type="entry name" value="MAGE_N"/>
    <property type="match status" value="1"/>
</dbReference>
<feature type="region of interest" description="Disordered" evidence="1">
    <location>
        <begin position="1"/>
        <end position="109"/>
    </location>
</feature>
<dbReference type="KEGG" id="hai:109373361"/>
<dbReference type="PANTHER" id="PTHR11736:SF24">
    <property type="entry name" value="MAGE DOMAIN-CONTAINING PROTEIN"/>
    <property type="match status" value="1"/>
</dbReference>
<dbReference type="AlphaFoldDB" id="A0A8B7Q1P1"/>
<dbReference type="GO" id="GO:0005634">
    <property type="term" value="C:nucleus"/>
    <property type="evidence" value="ECO:0007669"/>
    <property type="project" value="TreeGrafter"/>
</dbReference>
<dbReference type="InterPro" id="IPR037445">
    <property type="entry name" value="MAGE"/>
</dbReference>
<evidence type="ECO:0000256" key="1">
    <source>
        <dbReference type="SAM" id="MobiDB-lite"/>
    </source>
</evidence>
<dbReference type="SMART" id="SM01392">
    <property type="entry name" value="MAGE_N"/>
    <property type="match status" value="1"/>
</dbReference>
<dbReference type="Proteomes" id="UP000694851">
    <property type="component" value="Unplaced"/>
</dbReference>
<dbReference type="RefSeq" id="XP_019482669.1">
    <property type="nucleotide sequence ID" value="XM_019627124.1"/>
</dbReference>
<dbReference type="Gene3D" id="1.10.10.1210">
    <property type="entry name" value="MAGE homology domain, winged helix WH2 motif"/>
    <property type="match status" value="1"/>
</dbReference>
<name>A0A8B7Q1P1_HIPAR</name>
<dbReference type="InterPro" id="IPR041898">
    <property type="entry name" value="MAGE_WH1"/>
</dbReference>
<gene>
    <name evidence="4" type="primary">LOC109373361</name>
</gene>
<feature type="compositionally biased region" description="Polar residues" evidence="1">
    <location>
        <begin position="56"/>
        <end position="78"/>
    </location>
</feature>
<feature type="domain" description="MAGE" evidence="2">
    <location>
        <begin position="113"/>
        <end position="312"/>
    </location>
</feature>
<dbReference type="FunFam" id="1.10.10.1200:FF:000007">
    <property type="entry name" value="Melanoma-associated antigen C2"/>
    <property type="match status" value="1"/>
</dbReference>
<dbReference type="GeneID" id="109373361"/>
<dbReference type="SMART" id="SM01373">
    <property type="entry name" value="MAGE"/>
    <property type="match status" value="1"/>
</dbReference>
<dbReference type="GO" id="GO:0000122">
    <property type="term" value="P:negative regulation of transcription by RNA polymerase II"/>
    <property type="evidence" value="ECO:0007669"/>
    <property type="project" value="TreeGrafter"/>
</dbReference>
<evidence type="ECO:0000313" key="3">
    <source>
        <dbReference type="Proteomes" id="UP000694851"/>
    </source>
</evidence>
<organism evidence="3 4">
    <name type="scientific">Hipposideros armiger</name>
    <name type="common">Great Himalayan leaf-nosed bat</name>
    <dbReference type="NCBI Taxonomy" id="186990"/>
    <lineage>
        <taxon>Eukaryota</taxon>
        <taxon>Metazoa</taxon>
        <taxon>Chordata</taxon>
        <taxon>Craniata</taxon>
        <taxon>Vertebrata</taxon>
        <taxon>Euteleostomi</taxon>
        <taxon>Mammalia</taxon>
        <taxon>Eutheria</taxon>
        <taxon>Laurasiatheria</taxon>
        <taxon>Chiroptera</taxon>
        <taxon>Yinpterochiroptera</taxon>
        <taxon>Rhinolophoidea</taxon>
        <taxon>Hipposideridae</taxon>
        <taxon>Hipposideros</taxon>
    </lineage>
</organism>
<dbReference type="PROSITE" id="PS50838">
    <property type="entry name" value="MAGE"/>
    <property type="match status" value="1"/>
</dbReference>
<dbReference type="InterPro" id="IPR041899">
    <property type="entry name" value="MAGE_WH2"/>
</dbReference>
<reference evidence="4" key="1">
    <citation type="submission" date="2025-08" db="UniProtKB">
        <authorList>
            <consortium name="RefSeq"/>
        </authorList>
    </citation>
    <scope>IDENTIFICATION</scope>
    <source>
        <tissue evidence="4">Muscle</tissue>
    </source>
</reference>
<evidence type="ECO:0000313" key="4">
    <source>
        <dbReference type="RefSeq" id="XP_019482669.1"/>
    </source>
</evidence>
<dbReference type="Pfam" id="PF01454">
    <property type="entry name" value="MAGE"/>
    <property type="match status" value="1"/>
</dbReference>
<dbReference type="Gene3D" id="1.10.10.1200">
    <property type="entry name" value="MAGE homology domain, winged helix WH1 motif"/>
    <property type="match status" value="1"/>
</dbReference>
<evidence type="ECO:0000259" key="2">
    <source>
        <dbReference type="PROSITE" id="PS50838"/>
    </source>
</evidence>
<keyword evidence="3" id="KW-1185">Reference proteome</keyword>
<dbReference type="PANTHER" id="PTHR11736">
    <property type="entry name" value="MELANOMA-ASSOCIATED ANTIGEN MAGE ANTIGEN"/>
    <property type="match status" value="1"/>
</dbReference>
<dbReference type="OrthoDB" id="205198at2759"/>
<dbReference type="InterPro" id="IPR021072">
    <property type="entry name" value="MAGE_N"/>
</dbReference>
<protein>
    <submittedName>
        <fullName evidence="4">Melanoma-associated antigen B16-like</fullName>
    </submittedName>
</protein>
<feature type="region of interest" description="Disordered" evidence="1">
    <location>
        <begin position="332"/>
        <end position="351"/>
    </location>
</feature>
<sequence>MSQRQKIPYYTQEQHHAYKKTQGLEVAQVSKALEETHLASHPLMPGNSKEALAAGTPSTSQSPQRAYSSNSVITVTSSRKSDEPSDKQRKKRCLASSKSLPDNDTEDLTLEPLDEKATLLLQFLLHKYQMNEPITKADMMDAVIKEDRDAFPEILRSASEYMELVFGIKVEEVDRTGHCYTLVNKLGLTYDPRLNGEQGIPKTSLLMFILGVIFIRGNRATEEEIWGVLNTAGLYSGKEHSIFGEPRKFITKELVWEKYLEYQQVPNSDPPRYEFLWGPRAHAEASKMKLLEFLTKIHQSDPTCFPSKFEEALRNEAERGYTIAVARAGTTAGAGQASVPHPVDPPTANEV</sequence>